<dbReference type="EMBL" id="LGTL01000027">
    <property type="protein sequence ID" value="KPA74853.1"/>
    <property type="molecule type" value="Genomic_DNA"/>
</dbReference>
<dbReference type="VEuPathDB" id="TriTrypDB:LpyrH10_27_0230"/>
<feature type="transmembrane region" description="Helical" evidence="1">
    <location>
        <begin position="26"/>
        <end position="45"/>
    </location>
</feature>
<proteinExistence type="predicted"/>
<sequence length="94" mass="10642">MVCFSLMRAAPLSSRLFSLRHWGGEAPSTFFFPLLFFAFLFTRMLNAHARTRRRTLRCVTARRWGGSTTESPSLPFFAALPVSGRGFRLPATRA</sequence>
<protein>
    <submittedName>
        <fullName evidence="2">Uncharacterized protein</fullName>
    </submittedName>
</protein>
<dbReference type="EMBL" id="LGTL01000027">
    <property type="protein sequence ID" value="KPA74854.1"/>
    <property type="molecule type" value="Genomic_DNA"/>
</dbReference>
<comment type="caution">
    <text evidence="2">The sequence shown here is derived from an EMBL/GenBank/DDBJ whole genome shotgun (WGS) entry which is preliminary data.</text>
</comment>
<dbReference type="AlphaFoldDB" id="A0A0N0DRY9"/>
<dbReference type="RefSeq" id="XP_015653292.1">
    <property type="nucleotide sequence ID" value="XM_015808007.1"/>
</dbReference>
<evidence type="ECO:0000256" key="1">
    <source>
        <dbReference type="SAM" id="Phobius"/>
    </source>
</evidence>
<accession>A0A0N0DRY9</accession>
<keyword evidence="3" id="KW-1185">Reference proteome</keyword>
<dbReference type="RefSeq" id="XP_015653291.1">
    <property type="nucleotide sequence ID" value="XM_015808006.1"/>
</dbReference>
<dbReference type="EMBL" id="LGTL01000027">
    <property type="protein sequence ID" value="KPA74851.1"/>
    <property type="molecule type" value="Genomic_DNA"/>
</dbReference>
<keyword evidence="1" id="KW-0472">Membrane</keyword>
<dbReference type="GeneID" id="26909151"/>
<name>A0A0N0DRY9_LEPPY</name>
<organism evidence="2 3">
    <name type="scientific">Leptomonas pyrrhocoris</name>
    <name type="common">Firebug parasite</name>
    <dbReference type="NCBI Taxonomy" id="157538"/>
    <lineage>
        <taxon>Eukaryota</taxon>
        <taxon>Discoba</taxon>
        <taxon>Euglenozoa</taxon>
        <taxon>Kinetoplastea</taxon>
        <taxon>Metakinetoplastina</taxon>
        <taxon>Trypanosomatida</taxon>
        <taxon>Trypanosomatidae</taxon>
        <taxon>Leishmaniinae</taxon>
        <taxon>Leptomonas</taxon>
    </lineage>
</organism>
<evidence type="ECO:0000313" key="2">
    <source>
        <dbReference type="EMBL" id="KPA74854.1"/>
    </source>
</evidence>
<dbReference type="RefSeq" id="XP_015653290.1">
    <property type="nucleotide sequence ID" value="XM_015808005.1"/>
</dbReference>
<reference evidence="2 3" key="1">
    <citation type="submission" date="2015-07" db="EMBL/GenBank/DDBJ databases">
        <title>High-quality genome of monoxenous trypanosomatid Leptomonas pyrrhocoris.</title>
        <authorList>
            <person name="Flegontov P."/>
            <person name="Butenko A."/>
            <person name="Firsov S."/>
            <person name="Vlcek C."/>
            <person name="Logacheva M.D."/>
            <person name="Field M."/>
            <person name="Filatov D."/>
            <person name="Flegontova O."/>
            <person name="Gerasimov E."/>
            <person name="Jackson A.P."/>
            <person name="Kelly S."/>
            <person name="Opperdoes F."/>
            <person name="O'Reilly A."/>
            <person name="Votypka J."/>
            <person name="Yurchenko V."/>
            <person name="Lukes J."/>
        </authorList>
    </citation>
    <scope>NUCLEOTIDE SEQUENCE [LARGE SCALE GENOMIC DNA]</scope>
    <source>
        <strain evidence="2">H10</strain>
    </source>
</reference>
<evidence type="ECO:0000313" key="3">
    <source>
        <dbReference type="Proteomes" id="UP000037923"/>
    </source>
</evidence>
<dbReference type="RefSeq" id="XP_015653294.1">
    <property type="nucleotide sequence ID" value="XM_015808009.1"/>
</dbReference>
<dbReference type="EMBL" id="LGTL01000027">
    <property type="protein sequence ID" value="KPA74852.1"/>
    <property type="molecule type" value="Genomic_DNA"/>
</dbReference>
<keyword evidence="1" id="KW-1133">Transmembrane helix</keyword>
<dbReference type="RefSeq" id="XP_015653293.1">
    <property type="nucleotide sequence ID" value="XM_015808008.1"/>
</dbReference>
<gene>
    <name evidence="2" type="ORF">ABB37_08868</name>
</gene>
<keyword evidence="1" id="KW-0812">Transmembrane</keyword>
<dbReference type="Proteomes" id="UP000037923">
    <property type="component" value="Unassembled WGS sequence"/>
</dbReference>
<dbReference type="EMBL" id="LGTL01000027">
    <property type="protein sequence ID" value="KPA74855.1"/>
    <property type="molecule type" value="Genomic_DNA"/>
</dbReference>